<accession>A0A3R8WLY1</accession>
<keyword evidence="2" id="KW-0802">TPR repeat</keyword>
<dbReference type="Pfam" id="PF13469">
    <property type="entry name" value="Sulfotransfer_3"/>
    <property type="match status" value="1"/>
</dbReference>
<dbReference type="Pfam" id="PF13432">
    <property type="entry name" value="TPR_16"/>
    <property type="match status" value="1"/>
</dbReference>
<dbReference type="SUPFAM" id="SSF48452">
    <property type="entry name" value="TPR-like"/>
    <property type="match status" value="2"/>
</dbReference>
<evidence type="ECO:0000256" key="1">
    <source>
        <dbReference type="ARBA" id="ARBA00022679"/>
    </source>
</evidence>
<name>A0A3R8WLY1_9SPHN</name>
<dbReference type="AlphaFoldDB" id="A0A3R8WLY1"/>
<dbReference type="PANTHER" id="PTHR12788">
    <property type="entry name" value="PROTEIN-TYROSINE SULFOTRANSFERASE 2"/>
    <property type="match status" value="1"/>
</dbReference>
<dbReference type="EMBL" id="RWJI01000001">
    <property type="protein sequence ID" value="RRQ52937.1"/>
    <property type="molecule type" value="Genomic_DNA"/>
</dbReference>
<dbReference type="GO" id="GO:0008476">
    <property type="term" value="F:protein-tyrosine sulfotransferase activity"/>
    <property type="evidence" value="ECO:0007669"/>
    <property type="project" value="InterPro"/>
</dbReference>
<dbReference type="Gene3D" id="1.25.40.10">
    <property type="entry name" value="Tetratricopeptide repeat domain"/>
    <property type="match status" value="2"/>
</dbReference>
<evidence type="ECO:0000313" key="3">
    <source>
        <dbReference type="EMBL" id="RRQ52937.1"/>
    </source>
</evidence>
<dbReference type="SUPFAM" id="SSF52540">
    <property type="entry name" value="P-loop containing nucleoside triphosphate hydrolases"/>
    <property type="match status" value="1"/>
</dbReference>
<gene>
    <name evidence="3" type="ORF">D7D48_08180</name>
</gene>
<dbReference type="InterPro" id="IPR027417">
    <property type="entry name" value="P-loop_NTPase"/>
</dbReference>
<evidence type="ECO:0000256" key="2">
    <source>
        <dbReference type="PROSITE-ProRule" id="PRU00339"/>
    </source>
</evidence>
<evidence type="ECO:0000313" key="4">
    <source>
        <dbReference type="Proteomes" id="UP000268553"/>
    </source>
</evidence>
<dbReference type="InterPro" id="IPR011990">
    <property type="entry name" value="TPR-like_helical_dom_sf"/>
</dbReference>
<dbReference type="InterPro" id="IPR019734">
    <property type="entry name" value="TPR_rpt"/>
</dbReference>
<dbReference type="Pfam" id="PF13181">
    <property type="entry name" value="TPR_8"/>
    <property type="match status" value="1"/>
</dbReference>
<dbReference type="Gene3D" id="3.40.50.300">
    <property type="entry name" value="P-loop containing nucleotide triphosphate hydrolases"/>
    <property type="match status" value="1"/>
</dbReference>
<dbReference type="InterPro" id="IPR026634">
    <property type="entry name" value="TPST-like"/>
</dbReference>
<sequence length="666" mass="75403">MLAEASPETIDANLREARSHLQNARLADAEALCVRILEVASDNIDALYTLAVSQRMQRKVSAALTTLDKLIAINPGYGRAWQERGHCFRDIGRVEEAIAAYQRAVAHNGALVASWRILSELHDAAGREGPANFAHAQYTHLSALPPELLSVASFIQEGRIYKAEQLCRAFLQRNGHHVEAMRLLAETGMKFNAYDEAEFLLESCKVLEPENVNAHFDYVKVLHKRQKFEMALSEASELREKEPDNPEFEMLYANENLAVGNFDEAMLSYEALLNSMPDNPSINLTYGHALKTVGRQGDAISAYRQAYKVRPDFGDAYWSLANLKTYRFDDSEIAQMQARQASPMTALEDRYHLCFALGKALEDRGEYSSAFEYYELGNRLKREELKYNPSRLSKEMQLQRELVTPDLLEKFSGAGCAAPDPIFIVGLPRAGSTLLEQILASHSQVEGTMELPNIFALAFRLDRQRIVGEEPEYPGNLADLTREDVARFGEEFIRDTQIFRKGGTPFFIDKMPNNFRHIGLINMILPNAKIIDARRGAMGCCFSGFKQLFAEGQEFTYGLEEIGQYYADYVQLMDHWDVVLPGKILRVRYEDVVADLETQVRRLLDYCGLPFEEACLNFHQTERAVRTASSEQVRQPIFKSGVDQWENFSNFLDPLRNKLGPELAAT</sequence>
<dbReference type="OrthoDB" id="9800698at2"/>
<comment type="caution">
    <text evidence="3">The sequence shown here is derived from an EMBL/GenBank/DDBJ whole genome shotgun (WGS) entry which is preliminary data.</text>
</comment>
<feature type="repeat" description="TPR" evidence="2">
    <location>
        <begin position="78"/>
        <end position="111"/>
    </location>
</feature>
<keyword evidence="1 3" id="KW-0808">Transferase</keyword>
<dbReference type="PANTHER" id="PTHR12788:SF10">
    <property type="entry name" value="PROTEIN-TYROSINE SULFOTRANSFERASE"/>
    <property type="match status" value="1"/>
</dbReference>
<dbReference type="SMART" id="SM00028">
    <property type="entry name" value="TPR"/>
    <property type="match status" value="7"/>
</dbReference>
<dbReference type="PROSITE" id="PS50005">
    <property type="entry name" value="TPR"/>
    <property type="match status" value="1"/>
</dbReference>
<dbReference type="Proteomes" id="UP000268553">
    <property type="component" value="Unassembled WGS sequence"/>
</dbReference>
<proteinExistence type="predicted"/>
<organism evidence="3 4">
    <name type="scientific">Sphingorhabdus wooponensis</name>
    <dbReference type="NCBI Taxonomy" id="940136"/>
    <lineage>
        <taxon>Bacteria</taxon>
        <taxon>Pseudomonadati</taxon>
        <taxon>Pseudomonadota</taxon>
        <taxon>Alphaproteobacteria</taxon>
        <taxon>Sphingomonadales</taxon>
        <taxon>Sphingomonadaceae</taxon>
        <taxon>Sphingorhabdus</taxon>
    </lineage>
</organism>
<reference evidence="3 4" key="1">
    <citation type="submission" date="2018-12" db="EMBL/GenBank/DDBJ databases">
        <authorList>
            <person name="Kim S.-J."/>
            <person name="Jung G.-Y."/>
        </authorList>
    </citation>
    <scope>NUCLEOTIDE SEQUENCE [LARGE SCALE GENOMIC DNA]</scope>
    <source>
        <strain evidence="3 4">03SU3-P</strain>
    </source>
</reference>
<protein>
    <submittedName>
        <fullName evidence="3">Sulfotransferase family protein</fullName>
    </submittedName>
</protein>
<dbReference type="RefSeq" id="WP_125230950.1">
    <property type="nucleotide sequence ID" value="NZ_RWJI01000001.1"/>
</dbReference>
<keyword evidence="4" id="KW-1185">Reference proteome</keyword>